<proteinExistence type="predicted"/>
<dbReference type="RefSeq" id="WP_132242403.1">
    <property type="nucleotide sequence ID" value="NZ_SLZU01000002.1"/>
</dbReference>
<gene>
    <name evidence="1" type="ORF">EDD52_102196</name>
</gene>
<evidence type="ECO:0000313" key="2">
    <source>
        <dbReference type="Proteomes" id="UP000295696"/>
    </source>
</evidence>
<sequence>MTAPQTLLAGKIEVLASMTRVWLNDAPAHFDSISAQREGCVCVDGSEAALSEWALSNKKWFGTAGSKDDAVRAAVTL</sequence>
<dbReference type="EMBL" id="SLZU01000002">
    <property type="protein sequence ID" value="TCS66379.1"/>
    <property type="molecule type" value="Genomic_DNA"/>
</dbReference>
<evidence type="ECO:0000313" key="1">
    <source>
        <dbReference type="EMBL" id="TCS66379.1"/>
    </source>
</evidence>
<keyword evidence="2" id="KW-1185">Reference proteome</keyword>
<reference evidence="1 2" key="1">
    <citation type="submission" date="2019-03" db="EMBL/GenBank/DDBJ databases">
        <title>Genomic Encyclopedia of Type Strains, Phase IV (KMG-IV): sequencing the most valuable type-strain genomes for metagenomic binning, comparative biology and taxonomic classification.</title>
        <authorList>
            <person name="Goeker M."/>
        </authorList>
    </citation>
    <scope>NUCLEOTIDE SEQUENCE [LARGE SCALE GENOMIC DNA]</scope>
    <source>
        <strain evidence="1 2">DSM 104836</strain>
    </source>
</reference>
<name>A0A4R3JJN8_9RHOB</name>
<dbReference type="Proteomes" id="UP000295696">
    <property type="component" value="Unassembled WGS sequence"/>
</dbReference>
<dbReference type="AlphaFoldDB" id="A0A4R3JJN8"/>
<protein>
    <submittedName>
        <fullName evidence="1">Uncharacterized protein</fullName>
    </submittedName>
</protein>
<organism evidence="1 2">
    <name type="scientific">Primorskyibacter sedentarius</name>
    <dbReference type="NCBI Taxonomy" id="745311"/>
    <lineage>
        <taxon>Bacteria</taxon>
        <taxon>Pseudomonadati</taxon>
        <taxon>Pseudomonadota</taxon>
        <taxon>Alphaproteobacteria</taxon>
        <taxon>Rhodobacterales</taxon>
        <taxon>Roseobacteraceae</taxon>
        <taxon>Primorskyibacter</taxon>
    </lineage>
</organism>
<comment type="caution">
    <text evidence="1">The sequence shown here is derived from an EMBL/GenBank/DDBJ whole genome shotgun (WGS) entry which is preliminary data.</text>
</comment>
<accession>A0A4R3JJN8</accession>